<gene>
    <name evidence="1" type="ORF">TNCT_598351</name>
</gene>
<sequence length="95" mass="10991">MQLAETTLFLSLQMLNAKNVYFINKSADFSSKQLENTECSQHPKSTFTGPVPEEQKISSLLRVPHPKELADYFLNVWLLSHKNRLFLFQQFDGTI</sequence>
<evidence type="ECO:0000313" key="1">
    <source>
        <dbReference type="EMBL" id="GFR22866.1"/>
    </source>
</evidence>
<name>A0A8X6JYP5_TRICU</name>
<dbReference type="Proteomes" id="UP000887116">
    <property type="component" value="Unassembled WGS sequence"/>
</dbReference>
<organism evidence="1 2">
    <name type="scientific">Trichonephila clavata</name>
    <name type="common">Joro spider</name>
    <name type="synonym">Nephila clavata</name>
    <dbReference type="NCBI Taxonomy" id="2740835"/>
    <lineage>
        <taxon>Eukaryota</taxon>
        <taxon>Metazoa</taxon>
        <taxon>Ecdysozoa</taxon>
        <taxon>Arthropoda</taxon>
        <taxon>Chelicerata</taxon>
        <taxon>Arachnida</taxon>
        <taxon>Araneae</taxon>
        <taxon>Araneomorphae</taxon>
        <taxon>Entelegynae</taxon>
        <taxon>Araneoidea</taxon>
        <taxon>Nephilidae</taxon>
        <taxon>Trichonephila</taxon>
    </lineage>
</organism>
<protein>
    <submittedName>
        <fullName evidence="1">Uncharacterized protein</fullName>
    </submittedName>
</protein>
<evidence type="ECO:0000313" key="2">
    <source>
        <dbReference type="Proteomes" id="UP000887116"/>
    </source>
</evidence>
<reference evidence="1" key="1">
    <citation type="submission" date="2020-07" db="EMBL/GenBank/DDBJ databases">
        <title>Multicomponent nature underlies the extraordinary mechanical properties of spider dragline silk.</title>
        <authorList>
            <person name="Kono N."/>
            <person name="Nakamura H."/>
            <person name="Mori M."/>
            <person name="Yoshida Y."/>
            <person name="Ohtoshi R."/>
            <person name="Malay A.D."/>
            <person name="Moran D.A.P."/>
            <person name="Tomita M."/>
            <person name="Numata K."/>
            <person name="Arakawa K."/>
        </authorList>
    </citation>
    <scope>NUCLEOTIDE SEQUENCE</scope>
</reference>
<proteinExistence type="predicted"/>
<keyword evidence="2" id="KW-1185">Reference proteome</keyword>
<comment type="caution">
    <text evidence="1">The sequence shown here is derived from an EMBL/GenBank/DDBJ whole genome shotgun (WGS) entry which is preliminary data.</text>
</comment>
<accession>A0A8X6JYP5</accession>
<dbReference type="EMBL" id="BMAO01028223">
    <property type="protein sequence ID" value="GFR22866.1"/>
    <property type="molecule type" value="Genomic_DNA"/>
</dbReference>
<dbReference type="AlphaFoldDB" id="A0A8X6JYP5"/>